<gene>
    <name evidence="2" type="ORF">Nans01_43310</name>
</gene>
<dbReference type="Proteomes" id="UP001165092">
    <property type="component" value="Unassembled WGS sequence"/>
</dbReference>
<organism evidence="2 3">
    <name type="scientific">Nocardiopsis ansamitocini</name>
    <dbReference type="NCBI Taxonomy" id="1670832"/>
    <lineage>
        <taxon>Bacteria</taxon>
        <taxon>Bacillati</taxon>
        <taxon>Actinomycetota</taxon>
        <taxon>Actinomycetes</taxon>
        <taxon>Streptosporangiales</taxon>
        <taxon>Nocardiopsidaceae</taxon>
        <taxon>Nocardiopsis</taxon>
    </lineage>
</organism>
<reference evidence="2" key="1">
    <citation type="submission" date="2023-02" db="EMBL/GenBank/DDBJ databases">
        <title>Nocardiopsis ansamitocini NBRC 112285.</title>
        <authorList>
            <person name="Ichikawa N."/>
            <person name="Sato H."/>
            <person name="Tonouchi N."/>
        </authorList>
    </citation>
    <scope>NUCLEOTIDE SEQUENCE</scope>
    <source>
        <strain evidence="2">NBRC 112285</strain>
    </source>
</reference>
<name>A0A9W6PA68_9ACTN</name>
<dbReference type="Pfam" id="PF14315">
    <property type="entry name" value="DUF4380"/>
    <property type="match status" value="1"/>
</dbReference>
<proteinExistence type="predicted"/>
<evidence type="ECO:0000313" key="2">
    <source>
        <dbReference type="EMBL" id="GLU49980.1"/>
    </source>
</evidence>
<keyword evidence="3" id="KW-1185">Reference proteome</keyword>
<accession>A0A9W6PA68</accession>
<dbReference type="InterPro" id="IPR025488">
    <property type="entry name" value="DUF4380"/>
</dbReference>
<comment type="caution">
    <text evidence="2">The sequence shown here is derived from an EMBL/GenBank/DDBJ whole genome shotgun (WGS) entry which is preliminary data.</text>
</comment>
<evidence type="ECO:0000313" key="3">
    <source>
        <dbReference type="Proteomes" id="UP001165092"/>
    </source>
</evidence>
<dbReference type="EMBL" id="BSQG01000010">
    <property type="protein sequence ID" value="GLU49980.1"/>
    <property type="molecule type" value="Genomic_DNA"/>
</dbReference>
<dbReference type="Gene3D" id="2.70.98.10">
    <property type="match status" value="1"/>
</dbReference>
<evidence type="ECO:0000256" key="1">
    <source>
        <dbReference type="SAM" id="MobiDB-lite"/>
    </source>
</evidence>
<dbReference type="InterPro" id="IPR014718">
    <property type="entry name" value="GH-type_carb-bd"/>
</dbReference>
<feature type="region of interest" description="Disordered" evidence="1">
    <location>
        <begin position="385"/>
        <end position="413"/>
    </location>
</feature>
<dbReference type="GO" id="GO:0030246">
    <property type="term" value="F:carbohydrate binding"/>
    <property type="evidence" value="ECO:0007669"/>
    <property type="project" value="InterPro"/>
</dbReference>
<sequence length="413" mass="43529">MSGAVRVEHDTTGPYEVVYLDNGVLRLGVVPALGGRLLSALHRGTEFLYRNPRLLGADLHPVDGERPAPTSGPMSAWRNFGGDKTWPAPQGWDGPHEWAGPPDPVLDSGEYDRAVATGADGAVTLTLTSGDDPRTGLRLRRRLTLAPGRSGYRLELTAHNTSDTPRRWALWNVTQLGAEPVGHASAQGVYVGTADSADPSAVVPLVAGDANPRVEQSHPGVLRVPAQDVIGKAGFPAATGWLACVGAAGTMTQRFDVVEGAPYPDQGSRAEVWLEYPPEHPLEHLGGLFPADRIVECEALGPLTDLAPGDSTTLTIDAGFGSGTAAVTDVTPDGFWSEPPRLSSTPDGTRLSGAFTAFTRGTLHCRPADGRPRVRLGTALPGLPLRFDTPVPRGTPDAAVEFTPAPQGPTDQR</sequence>
<feature type="region of interest" description="Disordered" evidence="1">
    <location>
        <begin position="82"/>
        <end position="107"/>
    </location>
</feature>
<evidence type="ECO:0008006" key="4">
    <source>
        <dbReference type="Google" id="ProtNLM"/>
    </source>
</evidence>
<dbReference type="AlphaFoldDB" id="A0A9W6PA68"/>
<protein>
    <recommendedName>
        <fullName evidence="4">DUF4380 domain-containing protein</fullName>
    </recommendedName>
</protein>
<dbReference type="RefSeq" id="WP_285761520.1">
    <property type="nucleotide sequence ID" value="NZ_BSQG01000010.1"/>
</dbReference>